<proteinExistence type="inferred from homology"/>
<evidence type="ECO:0000256" key="12">
    <source>
        <dbReference type="HAMAP-Rule" id="MF_00188"/>
    </source>
</evidence>
<evidence type="ECO:0000256" key="7">
    <source>
        <dbReference type="ARBA" id="ARBA00022801"/>
    </source>
</evidence>
<dbReference type="InterPro" id="IPR022919">
    <property type="entry name" value="Pept_M48_protease_HtpX"/>
</dbReference>
<feature type="binding site" evidence="12">
    <location>
        <position position="204"/>
    </location>
    <ligand>
        <name>Zn(2+)</name>
        <dbReference type="ChEBI" id="CHEBI:29105"/>
        <note>catalytic</note>
    </ligand>
</feature>
<feature type="transmembrane region" description="Helical" evidence="12">
    <location>
        <begin position="140"/>
        <end position="157"/>
    </location>
</feature>
<keyword evidence="5 12" id="KW-0812">Transmembrane</keyword>
<evidence type="ECO:0000256" key="1">
    <source>
        <dbReference type="ARBA" id="ARBA00004651"/>
    </source>
</evidence>
<evidence type="ECO:0000256" key="9">
    <source>
        <dbReference type="ARBA" id="ARBA00022989"/>
    </source>
</evidence>
<dbReference type="GO" id="GO:0004222">
    <property type="term" value="F:metalloendopeptidase activity"/>
    <property type="evidence" value="ECO:0007669"/>
    <property type="project" value="UniProtKB-UniRule"/>
</dbReference>
<dbReference type="Gene3D" id="3.30.2010.10">
    <property type="entry name" value="Metalloproteases ('zincins'), catalytic domain"/>
    <property type="match status" value="1"/>
</dbReference>
<organism evidence="14 15">
    <name type="scientific">Candidatus Taenaricola geysiri</name>
    <dbReference type="NCBI Taxonomy" id="1974752"/>
    <lineage>
        <taxon>Bacteria</taxon>
        <taxon>Pseudomonadati</taxon>
        <taxon>Candidatus Omnitrophota</taxon>
        <taxon>Candidatus Taenaricola</taxon>
    </lineage>
</organism>
<evidence type="ECO:0000313" key="14">
    <source>
        <dbReference type="EMBL" id="PIW66693.1"/>
    </source>
</evidence>
<keyword evidence="10 12" id="KW-0482">Metalloprotease</keyword>
<dbReference type="HAMAP" id="MF_00188">
    <property type="entry name" value="Pept_M48_protease_HtpX"/>
    <property type="match status" value="1"/>
</dbReference>
<dbReference type="Pfam" id="PF01435">
    <property type="entry name" value="Peptidase_M48"/>
    <property type="match status" value="1"/>
</dbReference>
<evidence type="ECO:0000256" key="2">
    <source>
        <dbReference type="ARBA" id="ARBA00009779"/>
    </source>
</evidence>
<dbReference type="PANTHER" id="PTHR43221:SF1">
    <property type="entry name" value="PROTEASE HTPX"/>
    <property type="match status" value="1"/>
</dbReference>
<keyword evidence="7 12" id="KW-0378">Hydrolase</keyword>
<dbReference type="InterPro" id="IPR001915">
    <property type="entry name" value="Peptidase_M48"/>
</dbReference>
<dbReference type="GO" id="GO:0008270">
    <property type="term" value="F:zinc ion binding"/>
    <property type="evidence" value="ECO:0007669"/>
    <property type="project" value="UniProtKB-UniRule"/>
</dbReference>
<evidence type="ECO:0000256" key="6">
    <source>
        <dbReference type="ARBA" id="ARBA00022723"/>
    </source>
</evidence>
<dbReference type="GO" id="GO:0006508">
    <property type="term" value="P:proteolysis"/>
    <property type="evidence" value="ECO:0007669"/>
    <property type="project" value="UniProtKB-KW"/>
</dbReference>
<gene>
    <name evidence="12" type="primary">htpX</name>
    <name evidence="14" type="ORF">COW11_02035</name>
</gene>
<keyword evidence="8 12" id="KW-0862">Zinc</keyword>
<dbReference type="NCBIfam" id="NF002826">
    <property type="entry name" value="PRK03001.1"/>
    <property type="match status" value="1"/>
</dbReference>
<feature type="transmembrane region" description="Helical" evidence="12">
    <location>
        <begin position="7"/>
        <end position="24"/>
    </location>
</feature>
<feature type="domain" description="Peptidase M48" evidence="13">
    <location>
        <begin position="68"/>
        <end position="278"/>
    </location>
</feature>
<keyword evidence="11 12" id="KW-0472">Membrane</keyword>
<dbReference type="EMBL" id="PFGP01000035">
    <property type="protein sequence ID" value="PIW66693.1"/>
    <property type="molecule type" value="Genomic_DNA"/>
</dbReference>
<comment type="cofactor">
    <cofactor evidence="12">
        <name>Zn(2+)</name>
        <dbReference type="ChEBI" id="CHEBI:29105"/>
    </cofactor>
    <text evidence="12">Binds 1 zinc ion per subunit.</text>
</comment>
<reference evidence="14 15" key="1">
    <citation type="submission" date="2017-09" db="EMBL/GenBank/DDBJ databases">
        <title>Depth-based differentiation of microbial function through sediment-hosted aquifers and enrichment of novel symbionts in the deep terrestrial subsurface.</title>
        <authorList>
            <person name="Probst A.J."/>
            <person name="Ladd B."/>
            <person name="Jarett J.K."/>
            <person name="Geller-Mcgrath D.E."/>
            <person name="Sieber C.M."/>
            <person name="Emerson J.B."/>
            <person name="Anantharaman K."/>
            <person name="Thomas B.C."/>
            <person name="Malmstrom R."/>
            <person name="Stieglmeier M."/>
            <person name="Klingl A."/>
            <person name="Woyke T."/>
            <person name="Ryan C.M."/>
            <person name="Banfield J.F."/>
        </authorList>
    </citation>
    <scope>NUCLEOTIDE SEQUENCE [LARGE SCALE GENOMIC DNA]</scope>
    <source>
        <strain evidence="14">CG12_big_fil_rev_8_21_14_0_65_43_15</strain>
    </source>
</reference>
<sequence length="282" mass="31077">MNIFKTAVLLTLLTLLFIWIGGMLGGRNGMMVAFMFAIVMNFITYWFSDKIVLMMYKAQPAKEEEVPAVYRIVRDIAAKAKLPMPKIYIIPIQTPNAFATGRGPNHAVVAVTDGILRLLNEEELEGVLAHEMAHVKNRDILIATIVATFAGAIYMLANMARWSMMFGGRSRDRGSANMIAIIVIAIVAPVAAMLIQLAISRSEEYRADERGARFTGKPMGLANALKKLQAGVKQTPMQGANPTTAHMFIVNPFKGKDFAALFSTHPPTDRRVQRLEALVGKI</sequence>
<evidence type="ECO:0000256" key="11">
    <source>
        <dbReference type="ARBA" id="ARBA00023136"/>
    </source>
</evidence>
<evidence type="ECO:0000313" key="15">
    <source>
        <dbReference type="Proteomes" id="UP000231267"/>
    </source>
</evidence>
<dbReference type="CDD" id="cd07336">
    <property type="entry name" value="M48B_HtpX_like"/>
    <property type="match status" value="1"/>
</dbReference>
<protein>
    <recommendedName>
        <fullName evidence="12">Protease HtpX homolog</fullName>
        <ecNumber evidence="12">3.4.24.-</ecNumber>
    </recommendedName>
</protein>
<keyword evidence="4 12" id="KW-0645">Protease</keyword>
<dbReference type="GO" id="GO:0005886">
    <property type="term" value="C:plasma membrane"/>
    <property type="evidence" value="ECO:0007669"/>
    <property type="project" value="UniProtKB-SubCell"/>
</dbReference>
<comment type="similarity">
    <text evidence="2 12">Belongs to the peptidase M48B family.</text>
</comment>
<keyword evidence="3 12" id="KW-1003">Cell membrane</keyword>
<dbReference type="AlphaFoldDB" id="A0A2J0LM68"/>
<feature type="active site" evidence="12">
    <location>
        <position position="131"/>
    </location>
</feature>
<evidence type="ECO:0000256" key="3">
    <source>
        <dbReference type="ARBA" id="ARBA00022475"/>
    </source>
</evidence>
<comment type="caution">
    <text evidence="14">The sequence shown here is derived from an EMBL/GenBank/DDBJ whole genome shotgun (WGS) entry which is preliminary data.</text>
</comment>
<evidence type="ECO:0000256" key="8">
    <source>
        <dbReference type="ARBA" id="ARBA00022833"/>
    </source>
</evidence>
<keyword evidence="9 12" id="KW-1133">Transmembrane helix</keyword>
<evidence type="ECO:0000256" key="10">
    <source>
        <dbReference type="ARBA" id="ARBA00023049"/>
    </source>
</evidence>
<name>A0A2J0LM68_9BACT</name>
<evidence type="ECO:0000256" key="4">
    <source>
        <dbReference type="ARBA" id="ARBA00022670"/>
    </source>
</evidence>
<feature type="binding site" evidence="12">
    <location>
        <position position="134"/>
    </location>
    <ligand>
        <name>Zn(2+)</name>
        <dbReference type="ChEBI" id="CHEBI:29105"/>
        <note>catalytic</note>
    </ligand>
</feature>
<keyword evidence="6 12" id="KW-0479">Metal-binding</keyword>
<dbReference type="EC" id="3.4.24.-" evidence="12"/>
<dbReference type="Proteomes" id="UP000231267">
    <property type="component" value="Unassembled WGS sequence"/>
</dbReference>
<feature type="binding site" evidence="12">
    <location>
        <position position="130"/>
    </location>
    <ligand>
        <name>Zn(2+)</name>
        <dbReference type="ChEBI" id="CHEBI:29105"/>
        <note>catalytic</note>
    </ligand>
</feature>
<feature type="transmembrane region" description="Helical" evidence="12">
    <location>
        <begin position="30"/>
        <end position="47"/>
    </location>
</feature>
<evidence type="ECO:0000259" key="13">
    <source>
        <dbReference type="Pfam" id="PF01435"/>
    </source>
</evidence>
<dbReference type="PANTHER" id="PTHR43221">
    <property type="entry name" value="PROTEASE HTPX"/>
    <property type="match status" value="1"/>
</dbReference>
<dbReference type="InterPro" id="IPR050083">
    <property type="entry name" value="HtpX_protease"/>
</dbReference>
<comment type="subcellular location">
    <subcellularLocation>
        <location evidence="1 12">Cell membrane</location>
        <topology evidence="1 12">Multi-pass membrane protein</topology>
    </subcellularLocation>
</comment>
<feature type="transmembrane region" description="Helical" evidence="12">
    <location>
        <begin position="177"/>
        <end position="199"/>
    </location>
</feature>
<accession>A0A2J0LM68</accession>
<evidence type="ECO:0000256" key="5">
    <source>
        <dbReference type="ARBA" id="ARBA00022692"/>
    </source>
</evidence>